<geneLocation type="plasmid" evidence="2 3">
    <name>pHSR-Est01</name>
</geneLocation>
<evidence type="ECO:0000313" key="3">
    <source>
        <dbReference type="Proteomes" id="UP000663292"/>
    </source>
</evidence>
<sequence>MQRKIRGEIDELFVDQIGVRYDTSLFVQNHGFLDNKHAQERGHIKIRTAICSNLTHPEPGKQYHPKNGELLEAGEYYVLKERNHSREDGSVVVAIPSEVVSDAEYYPVHPRGSHDAAIQNIREAYYKIADAEAKLVRSMPDQLMALATVKDDLLTVRHSINARKASGAAEARWRTGLEEEYPAGLFPRIHELIEADNYWRNRIETNEKGDSTDSENKSTSPSRT</sequence>
<organism evidence="2 3">
    <name type="scientific">Halapricum desulfuricans</name>
    <dbReference type="NCBI Taxonomy" id="2841257"/>
    <lineage>
        <taxon>Archaea</taxon>
        <taxon>Methanobacteriati</taxon>
        <taxon>Methanobacteriota</taxon>
        <taxon>Stenosarchaea group</taxon>
        <taxon>Halobacteria</taxon>
        <taxon>Halobacteriales</taxon>
        <taxon>Haloarculaceae</taxon>
        <taxon>Halapricum</taxon>
    </lineage>
</organism>
<evidence type="ECO:0000313" key="2">
    <source>
        <dbReference type="EMBL" id="QSG16398.1"/>
    </source>
</evidence>
<feature type="compositionally biased region" description="Basic and acidic residues" evidence="1">
    <location>
        <begin position="204"/>
        <end position="216"/>
    </location>
</feature>
<dbReference type="GeneID" id="68859513"/>
<dbReference type="AlphaFoldDB" id="A0A897NUA8"/>
<accession>A0A897NUA8</accession>
<dbReference type="Proteomes" id="UP000663292">
    <property type="component" value="Plasmid pHSR-Est01"/>
</dbReference>
<dbReference type="RefSeq" id="WP_229123058.1">
    <property type="nucleotide sequence ID" value="NZ_CP064792.1"/>
</dbReference>
<dbReference type="EMBL" id="CP064792">
    <property type="protein sequence ID" value="QSG16398.1"/>
    <property type="molecule type" value="Genomic_DNA"/>
</dbReference>
<gene>
    <name evidence="2" type="ORF">HSEST_3134</name>
</gene>
<proteinExistence type="predicted"/>
<feature type="region of interest" description="Disordered" evidence="1">
    <location>
        <begin position="204"/>
        <end position="224"/>
    </location>
</feature>
<name>A0A897NUA8_9EURY</name>
<evidence type="ECO:0000256" key="1">
    <source>
        <dbReference type="SAM" id="MobiDB-lite"/>
    </source>
</evidence>
<reference evidence="2 3" key="1">
    <citation type="submission" date="2020-11" db="EMBL/GenBank/DDBJ databases">
        <title>Carbohydrate-dependent, anaerobic sulfur respiration: A novel catabolism in halophilic archaea.</title>
        <authorList>
            <person name="Sorokin D.Y."/>
            <person name="Messina E."/>
            <person name="Smedile F."/>
            <person name="La Cono V."/>
            <person name="Hallsworth J.E."/>
            <person name="Yakimov M.M."/>
        </authorList>
    </citation>
    <scope>NUCLEOTIDE SEQUENCE [LARGE SCALE GENOMIC DNA]</scope>
    <source>
        <strain evidence="2 3">HSR-Est</strain>
        <plasmid evidence="2 3">pHSR-Est01</plasmid>
    </source>
</reference>
<protein>
    <submittedName>
        <fullName evidence="2">Uncharacterized protein</fullName>
    </submittedName>
</protein>
<keyword evidence="3" id="KW-1185">Reference proteome</keyword>
<keyword evidence="2" id="KW-0614">Plasmid</keyword>